<dbReference type="PROSITE" id="PS50850">
    <property type="entry name" value="MFS"/>
    <property type="match status" value="1"/>
</dbReference>
<dbReference type="Gene3D" id="1.20.1250.20">
    <property type="entry name" value="MFS general substrate transporter like domains"/>
    <property type="match status" value="2"/>
</dbReference>
<keyword evidence="6 7" id="KW-0472">Membrane</keyword>
<dbReference type="GO" id="GO:0060076">
    <property type="term" value="C:excitatory synapse"/>
    <property type="evidence" value="ECO:0007669"/>
    <property type="project" value="TreeGrafter"/>
</dbReference>
<dbReference type="GeneID" id="106061296"/>
<name>A0A9U8E6J3_BIOGL</name>
<feature type="transmembrane region" description="Helical" evidence="7">
    <location>
        <begin position="317"/>
        <end position="338"/>
    </location>
</feature>
<evidence type="ECO:0000256" key="3">
    <source>
        <dbReference type="ARBA" id="ARBA00022692"/>
    </source>
</evidence>
<dbReference type="GO" id="GO:0035249">
    <property type="term" value="P:synaptic transmission, glutamatergic"/>
    <property type="evidence" value="ECO:0007669"/>
    <property type="project" value="TreeGrafter"/>
</dbReference>
<feature type="transmembrane region" description="Helical" evidence="7">
    <location>
        <begin position="76"/>
        <end position="94"/>
    </location>
</feature>
<dbReference type="GO" id="GO:0030672">
    <property type="term" value="C:synaptic vesicle membrane"/>
    <property type="evidence" value="ECO:0007669"/>
    <property type="project" value="TreeGrafter"/>
</dbReference>
<gene>
    <name evidence="10 11 12" type="primary">LOC106061296</name>
</gene>
<evidence type="ECO:0000256" key="4">
    <source>
        <dbReference type="ARBA" id="ARBA00022847"/>
    </source>
</evidence>
<dbReference type="OrthoDB" id="2985014at2759"/>
<evidence type="ECO:0000256" key="1">
    <source>
        <dbReference type="ARBA" id="ARBA00004141"/>
    </source>
</evidence>
<comment type="subcellular location">
    <subcellularLocation>
        <location evidence="1">Membrane</location>
        <topology evidence="1">Multi-pass membrane protein</topology>
    </subcellularLocation>
</comment>
<evidence type="ECO:0000313" key="12">
    <source>
        <dbReference type="RefSeq" id="XP_013074830.2"/>
    </source>
</evidence>
<dbReference type="Pfam" id="PF07690">
    <property type="entry name" value="MFS_1"/>
    <property type="match status" value="1"/>
</dbReference>
<evidence type="ECO:0000256" key="7">
    <source>
        <dbReference type="SAM" id="Phobius"/>
    </source>
</evidence>
<dbReference type="SUPFAM" id="SSF103473">
    <property type="entry name" value="MFS general substrate transporter"/>
    <property type="match status" value="1"/>
</dbReference>
<sequence length="511" mass="56108">MAVALCTCMPHRYFLVLMCFIGMLISVGYRTSFALVMTHINAVNNSNASSSDSLFPHCTTEGTSRDLVTHWDGSTALLFNTFYFIGQLFFSLPGGALCQKFPAKRIYAITILISSVLQLLLSLVIISKQIWLIYLFRLVQGGVESITVPSMNAVISAWAPKNQKTTLMNLAYAGVYLSPAVANFSTGASVCYLSWDSILYIYGSLGVLWSVFFYLFVYQSPDQHPCLCDSERDLFIPQAYVYGNAANGNAANRNAANGKAAVQKTPWCKFFTSMPVWAMFVGAFCRNFVFAMLITEVQQYYKDVYSLNSAMNGLLNGLPHVFMVIFMLLGSVFLDYLGKHGILSWTLVRKLAQTLGFGVMGVCILVIGFLDNYIEVFVLFCVGVAFSGFSISGYQTNPLDLAPKYVGPLTGISRTGMAGSILSTVLAAKTAGDSHKLSDWQTLFIIGGSLHIAGVIFYCIFASGRQQSWAEPKYEALVGETDETESKENSNVLISPSGINSNYGAIDREIY</sequence>
<dbReference type="AlphaFoldDB" id="A0A9U8E6J3"/>
<dbReference type="RefSeq" id="XP_013074830.2">
    <property type="nucleotide sequence ID" value="XM_013219376.2"/>
</dbReference>
<evidence type="ECO:0000313" key="10">
    <source>
        <dbReference type="RefSeq" id="XP_013074828.2"/>
    </source>
</evidence>
<keyword evidence="9" id="KW-1185">Reference proteome</keyword>
<feature type="transmembrane region" description="Helical" evidence="7">
    <location>
        <begin position="440"/>
        <end position="461"/>
    </location>
</feature>
<dbReference type="GO" id="GO:0050803">
    <property type="term" value="P:regulation of synapse structure or activity"/>
    <property type="evidence" value="ECO:0007669"/>
    <property type="project" value="TreeGrafter"/>
</dbReference>
<dbReference type="PANTHER" id="PTHR11662">
    <property type="entry name" value="SOLUTE CARRIER FAMILY 17"/>
    <property type="match status" value="1"/>
</dbReference>
<evidence type="ECO:0000313" key="9">
    <source>
        <dbReference type="Proteomes" id="UP001165740"/>
    </source>
</evidence>
<dbReference type="RefSeq" id="XP_013074829.2">
    <property type="nucleotide sequence ID" value="XM_013219375.2"/>
</dbReference>
<evidence type="ECO:0000256" key="5">
    <source>
        <dbReference type="ARBA" id="ARBA00022989"/>
    </source>
</evidence>
<dbReference type="InterPro" id="IPR011701">
    <property type="entry name" value="MFS"/>
</dbReference>
<dbReference type="PANTHER" id="PTHR11662:SF456">
    <property type="entry name" value="VESICULAR GLUTAMATE TRANSPORTER, ISOFORM A"/>
    <property type="match status" value="1"/>
</dbReference>
<proteinExistence type="predicted"/>
<evidence type="ECO:0000259" key="8">
    <source>
        <dbReference type="PROSITE" id="PS50850"/>
    </source>
</evidence>
<dbReference type="RefSeq" id="XP_013074828.2">
    <property type="nucleotide sequence ID" value="XM_013219374.2"/>
</dbReference>
<dbReference type="FunFam" id="1.20.1250.20:FF:000003">
    <property type="entry name" value="Solute carrier family 17 member 3"/>
    <property type="match status" value="1"/>
</dbReference>
<feature type="transmembrane region" description="Helical" evidence="7">
    <location>
        <begin position="276"/>
        <end position="297"/>
    </location>
</feature>
<dbReference type="InterPro" id="IPR050382">
    <property type="entry name" value="MFS_Na/Anion_cotransporter"/>
</dbReference>
<keyword evidence="5 7" id="KW-1133">Transmembrane helix</keyword>
<keyword evidence="2" id="KW-0813">Transport</keyword>
<dbReference type="Proteomes" id="UP001165740">
    <property type="component" value="Chromosome 1"/>
</dbReference>
<feature type="transmembrane region" description="Helical" evidence="7">
    <location>
        <begin position="198"/>
        <end position="217"/>
    </location>
</feature>
<reference evidence="10 11" key="1">
    <citation type="submission" date="2025-04" db="UniProtKB">
        <authorList>
            <consortium name="RefSeq"/>
        </authorList>
    </citation>
    <scope>IDENTIFICATION</scope>
</reference>
<accession>A0A9U8E6J3</accession>
<dbReference type="GO" id="GO:0005326">
    <property type="term" value="F:neurotransmitter transmembrane transporter activity"/>
    <property type="evidence" value="ECO:0007669"/>
    <property type="project" value="TreeGrafter"/>
</dbReference>
<feature type="transmembrane region" description="Helical" evidence="7">
    <location>
        <begin position="167"/>
        <end position="186"/>
    </location>
</feature>
<organism evidence="9 11">
    <name type="scientific">Biomphalaria glabrata</name>
    <name type="common">Bloodfluke planorb</name>
    <name type="synonym">Freshwater snail</name>
    <dbReference type="NCBI Taxonomy" id="6526"/>
    <lineage>
        <taxon>Eukaryota</taxon>
        <taxon>Metazoa</taxon>
        <taxon>Spiralia</taxon>
        <taxon>Lophotrochozoa</taxon>
        <taxon>Mollusca</taxon>
        <taxon>Gastropoda</taxon>
        <taxon>Heterobranchia</taxon>
        <taxon>Euthyneura</taxon>
        <taxon>Panpulmonata</taxon>
        <taxon>Hygrophila</taxon>
        <taxon>Lymnaeoidea</taxon>
        <taxon>Planorbidae</taxon>
        <taxon>Biomphalaria</taxon>
    </lineage>
</organism>
<keyword evidence="4" id="KW-0769">Symport</keyword>
<feature type="domain" description="Major facilitator superfamily (MFS) profile" evidence="8">
    <location>
        <begin position="15"/>
        <end position="466"/>
    </location>
</feature>
<evidence type="ECO:0000256" key="6">
    <source>
        <dbReference type="ARBA" id="ARBA00023136"/>
    </source>
</evidence>
<dbReference type="InterPro" id="IPR036259">
    <property type="entry name" value="MFS_trans_sf"/>
</dbReference>
<evidence type="ECO:0000313" key="11">
    <source>
        <dbReference type="RefSeq" id="XP_013074829.2"/>
    </source>
</evidence>
<feature type="transmembrane region" description="Helical" evidence="7">
    <location>
        <begin position="350"/>
        <end position="370"/>
    </location>
</feature>
<feature type="transmembrane region" description="Helical" evidence="7">
    <location>
        <begin position="106"/>
        <end position="126"/>
    </location>
</feature>
<feature type="transmembrane region" description="Helical" evidence="7">
    <location>
        <begin position="12"/>
        <end position="29"/>
    </location>
</feature>
<keyword evidence="3 7" id="KW-0812">Transmembrane</keyword>
<evidence type="ECO:0000256" key="2">
    <source>
        <dbReference type="ARBA" id="ARBA00022448"/>
    </source>
</evidence>
<protein>
    <submittedName>
        <fullName evidence="10 11">Vesicular glutamate transporter 1-like isoform X1</fullName>
    </submittedName>
</protein>
<dbReference type="GO" id="GO:0005313">
    <property type="term" value="F:L-glutamate transmembrane transporter activity"/>
    <property type="evidence" value="ECO:0007669"/>
    <property type="project" value="TreeGrafter"/>
</dbReference>
<dbReference type="OMA" id="NISKWAP"/>
<dbReference type="InterPro" id="IPR020846">
    <property type="entry name" value="MFS_dom"/>
</dbReference>
<dbReference type="GO" id="GO:0015293">
    <property type="term" value="F:symporter activity"/>
    <property type="evidence" value="ECO:0007669"/>
    <property type="project" value="UniProtKB-KW"/>
</dbReference>
<dbReference type="GO" id="GO:0098700">
    <property type="term" value="P:neurotransmitter loading into synaptic vesicle"/>
    <property type="evidence" value="ECO:0007669"/>
    <property type="project" value="TreeGrafter"/>
</dbReference>
<feature type="transmembrane region" description="Helical" evidence="7">
    <location>
        <begin position="376"/>
        <end position="394"/>
    </location>
</feature>
<dbReference type="KEGG" id="bgt:106061296"/>